<organism evidence="2 3">
    <name type="scientific">Tetrabaena socialis</name>
    <dbReference type="NCBI Taxonomy" id="47790"/>
    <lineage>
        <taxon>Eukaryota</taxon>
        <taxon>Viridiplantae</taxon>
        <taxon>Chlorophyta</taxon>
        <taxon>core chlorophytes</taxon>
        <taxon>Chlorophyceae</taxon>
        <taxon>CS clade</taxon>
        <taxon>Chlamydomonadales</taxon>
        <taxon>Tetrabaenaceae</taxon>
        <taxon>Tetrabaena</taxon>
    </lineage>
</organism>
<evidence type="ECO:0000313" key="3">
    <source>
        <dbReference type="Proteomes" id="UP000236333"/>
    </source>
</evidence>
<gene>
    <name evidence="2" type="ORF">TSOC_005424</name>
</gene>
<dbReference type="EMBL" id="PGGS01000147">
    <property type="protein sequence ID" value="PNH08073.1"/>
    <property type="molecule type" value="Genomic_DNA"/>
</dbReference>
<accession>A0A2J8A6F9</accession>
<dbReference type="AlphaFoldDB" id="A0A2J8A6F9"/>
<feature type="domain" description="Methyltransferase type 12" evidence="1">
    <location>
        <begin position="155"/>
        <end position="263"/>
    </location>
</feature>
<name>A0A2J8A6F9_9CHLO</name>
<reference evidence="2 3" key="1">
    <citation type="journal article" date="2017" name="Mol. Biol. Evol.">
        <title>The 4-celled Tetrabaena socialis nuclear genome reveals the essential components for genetic control of cell number at the origin of multicellularity in the volvocine lineage.</title>
        <authorList>
            <person name="Featherston J."/>
            <person name="Arakaki Y."/>
            <person name="Hanschen E.R."/>
            <person name="Ferris P.J."/>
            <person name="Michod R.E."/>
            <person name="Olson B.J.S.C."/>
            <person name="Nozaki H."/>
            <person name="Durand P.M."/>
        </authorList>
    </citation>
    <scope>NUCLEOTIDE SEQUENCE [LARGE SCALE GENOMIC DNA]</scope>
    <source>
        <strain evidence="2 3">NIES-571</strain>
    </source>
</reference>
<dbReference type="OrthoDB" id="3647at2759"/>
<dbReference type="Proteomes" id="UP000236333">
    <property type="component" value="Unassembled WGS sequence"/>
</dbReference>
<dbReference type="CDD" id="cd02440">
    <property type="entry name" value="AdoMet_MTases"/>
    <property type="match status" value="1"/>
</dbReference>
<keyword evidence="3" id="KW-1185">Reference proteome</keyword>
<dbReference type="InterPro" id="IPR029063">
    <property type="entry name" value="SAM-dependent_MTases_sf"/>
</dbReference>
<dbReference type="InterPro" id="IPR013217">
    <property type="entry name" value="Methyltransf_12"/>
</dbReference>
<dbReference type="SUPFAM" id="SSF53335">
    <property type="entry name" value="S-adenosyl-L-methionine-dependent methyltransferases"/>
    <property type="match status" value="1"/>
</dbReference>
<evidence type="ECO:0000313" key="2">
    <source>
        <dbReference type="EMBL" id="PNH08073.1"/>
    </source>
</evidence>
<dbReference type="InterPro" id="IPR011990">
    <property type="entry name" value="TPR-like_helical_dom_sf"/>
</dbReference>
<protein>
    <recommendedName>
        <fullName evidence="1">Methyltransferase type 12 domain-containing protein</fullName>
    </recommendedName>
</protein>
<evidence type="ECO:0000259" key="1">
    <source>
        <dbReference type="Pfam" id="PF08242"/>
    </source>
</evidence>
<dbReference type="Gene3D" id="3.40.50.150">
    <property type="entry name" value="Vaccinia Virus protein VP39"/>
    <property type="match status" value="1"/>
</dbReference>
<comment type="caution">
    <text evidence="2">The sequence shown here is derived from an EMBL/GenBank/DDBJ whole genome shotgun (WGS) entry which is preliminary data.</text>
</comment>
<dbReference type="Gene3D" id="1.25.40.10">
    <property type="entry name" value="Tetratricopeptide repeat domain"/>
    <property type="match status" value="1"/>
</dbReference>
<sequence length="357" mass="37089">MPGLTKEDVDRLFAEATRLHSAASSTLAASSQSASERDCLELERPQPACSRDASGDCKEQQQLLTRAEELYQQVLQADPRHANAMHQLGALLTQAYGKERVNKLQYRTPEALRDQLLVSYEVMRTADAEDGAAASTSGRGPCGGGGPSPRWRRCVDLGCGTGLMGPLLLPYCASMEGVDLSSGMLEQAGKRGIYSRLAVGELVTFLEQEAAKAAAMGGGADGAGSGGPLPYDLLVAADVFVYIGNLQPVLAAAAAAAAPGAVIAFSTEALELAAASGLGLQTDGAVEGSGSSEGVADGGGVCSGLRLQVTGRYAHTEEYLRRTGEGCGWGLVAISQSVIRRNGGEEIWGHLCVMRKA</sequence>
<dbReference type="Pfam" id="PF08242">
    <property type="entry name" value="Methyltransf_12"/>
    <property type="match status" value="1"/>
</dbReference>
<proteinExistence type="predicted"/>